<dbReference type="EMBL" id="BKCJ011421649">
    <property type="protein sequence ID" value="GFD32188.1"/>
    <property type="molecule type" value="Genomic_DNA"/>
</dbReference>
<organism evidence="1">
    <name type="scientific">Tanacetum cinerariifolium</name>
    <name type="common">Dalmatian daisy</name>
    <name type="synonym">Chrysanthemum cinerariifolium</name>
    <dbReference type="NCBI Taxonomy" id="118510"/>
    <lineage>
        <taxon>Eukaryota</taxon>
        <taxon>Viridiplantae</taxon>
        <taxon>Streptophyta</taxon>
        <taxon>Embryophyta</taxon>
        <taxon>Tracheophyta</taxon>
        <taxon>Spermatophyta</taxon>
        <taxon>Magnoliopsida</taxon>
        <taxon>eudicotyledons</taxon>
        <taxon>Gunneridae</taxon>
        <taxon>Pentapetalae</taxon>
        <taxon>asterids</taxon>
        <taxon>campanulids</taxon>
        <taxon>Asterales</taxon>
        <taxon>Asteraceae</taxon>
        <taxon>Asteroideae</taxon>
        <taxon>Anthemideae</taxon>
        <taxon>Anthemidinae</taxon>
        <taxon>Tanacetum</taxon>
    </lineage>
</organism>
<name>A0A699VEG3_TANCI</name>
<accession>A0A699VEG3</accession>
<sequence length="66" mass="7637">MLQSPPIRKALSLKLKTLWWMKMLDSTSLGVPSDLDDQNTASLQPFNFMVHNLDWFLDKVELVFNA</sequence>
<reference evidence="1" key="1">
    <citation type="journal article" date="2019" name="Sci. Rep.">
        <title>Draft genome of Tanacetum cinerariifolium, the natural source of mosquito coil.</title>
        <authorList>
            <person name="Yamashiro T."/>
            <person name="Shiraishi A."/>
            <person name="Satake H."/>
            <person name="Nakayama K."/>
        </authorList>
    </citation>
    <scope>NUCLEOTIDE SEQUENCE</scope>
</reference>
<gene>
    <name evidence="1" type="ORF">Tci_904157</name>
</gene>
<evidence type="ECO:0000313" key="1">
    <source>
        <dbReference type="EMBL" id="GFD32188.1"/>
    </source>
</evidence>
<proteinExistence type="predicted"/>
<comment type="caution">
    <text evidence="1">The sequence shown here is derived from an EMBL/GenBank/DDBJ whole genome shotgun (WGS) entry which is preliminary data.</text>
</comment>
<dbReference type="AlphaFoldDB" id="A0A699VEG3"/>
<protein>
    <submittedName>
        <fullName evidence="1">Uncharacterized protein</fullName>
    </submittedName>
</protein>